<feature type="region of interest" description="Disordered" evidence="2">
    <location>
        <begin position="13"/>
        <end position="39"/>
    </location>
</feature>
<comment type="caution">
    <text evidence="3">The sequence shown here is derived from an EMBL/GenBank/DDBJ whole genome shotgun (WGS) entry which is preliminary data.</text>
</comment>
<feature type="region of interest" description="Disordered" evidence="2">
    <location>
        <begin position="105"/>
        <end position="134"/>
    </location>
</feature>
<dbReference type="CDD" id="cd00397">
    <property type="entry name" value="DNA_BRE_C"/>
    <property type="match status" value="1"/>
</dbReference>
<gene>
    <name evidence="3" type="ORF">ACK4CT_14865</name>
</gene>
<dbReference type="EMBL" id="JBKBDD010000004">
    <property type="protein sequence ID" value="MFN6544471.1"/>
    <property type="molecule type" value="Genomic_DNA"/>
</dbReference>
<proteinExistence type="predicted"/>
<keyword evidence="1" id="KW-0233">DNA recombination</keyword>
<evidence type="ECO:0000256" key="2">
    <source>
        <dbReference type="SAM" id="MobiDB-lite"/>
    </source>
</evidence>
<dbReference type="InterPro" id="IPR013762">
    <property type="entry name" value="Integrase-like_cat_sf"/>
</dbReference>
<protein>
    <recommendedName>
        <fullName evidence="5">Tyr recombinase domain-containing protein</fullName>
    </recommendedName>
</protein>
<evidence type="ECO:0000313" key="4">
    <source>
        <dbReference type="Proteomes" id="UP001635816"/>
    </source>
</evidence>
<accession>A0ABW9L981</accession>
<organism evidence="3 4">
    <name type="scientific">Mycolicibacterium nivoides</name>
    <dbReference type="NCBI Taxonomy" id="2487344"/>
    <lineage>
        <taxon>Bacteria</taxon>
        <taxon>Bacillati</taxon>
        <taxon>Actinomycetota</taxon>
        <taxon>Actinomycetes</taxon>
        <taxon>Mycobacteriales</taxon>
        <taxon>Mycobacteriaceae</taxon>
        <taxon>Mycolicibacterium</taxon>
    </lineage>
</organism>
<reference evidence="3 4" key="1">
    <citation type="submission" date="2024-12" db="EMBL/GenBank/DDBJ databases">
        <title>The coexistence of Mycolicibacterium septicum and Mycolicibacterium nivoides in clinical samples.</title>
        <authorList>
            <person name="Wang C."/>
            <person name="Feng Y."/>
            <person name="Zong Z."/>
        </authorList>
    </citation>
    <scope>NUCLEOTIDE SEQUENCE [LARGE SCALE GENOMIC DNA]</scope>
    <source>
        <strain evidence="3 4">120309</strain>
    </source>
</reference>
<dbReference type="SUPFAM" id="SSF56349">
    <property type="entry name" value="DNA breaking-rejoining enzymes"/>
    <property type="match status" value="1"/>
</dbReference>
<dbReference type="RefSeq" id="WP_409543631.1">
    <property type="nucleotide sequence ID" value="NZ_JBKBDD010000004.1"/>
</dbReference>
<dbReference type="Gene3D" id="1.10.443.10">
    <property type="entry name" value="Intergrase catalytic core"/>
    <property type="match status" value="1"/>
</dbReference>
<keyword evidence="4" id="KW-1185">Reference proteome</keyword>
<sequence length="278" mass="30298">MLAYANRKDAIESNPIDKTEVSESRSNHSTGDHDDFEPHPLTAVQLGALCAALRGELPGRDGQPLSAYPVYALMVEFMANTGLRASEVAGLEIADVTFAPTLAGQPPKASVRVNRTKRRSGGQWATGTPKSKRSAGRLVPLPGWLAVKLADYLANVHPSTDPAAPLWPSRADQSARAGQSAGQWRTALDWSVPVELGTFYRNAFAHALAAVGLPVTTPAKPARERRDGTTELATEAVAGVRLHDLRLTAYGIRQRWRGYRPVWAWCRFRDGWATRSPR</sequence>
<evidence type="ECO:0000313" key="3">
    <source>
        <dbReference type="EMBL" id="MFN6544471.1"/>
    </source>
</evidence>
<name>A0ABW9L981_9MYCO</name>
<feature type="compositionally biased region" description="Basic and acidic residues" evidence="2">
    <location>
        <begin position="13"/>
        <end position="38"/>
    </location>
</feature>
<evidence type="ECO:0008006" key="5">
    <source>
        <dbReference type="Google" id="ProtNLM"/>
    </source>
</evidence>
<evidence type="ECO:0000256" key="1">
    <source>
        <dbReference type="ARBA" id="ARBA00023172"/>
    </source>
</evidence>
<dbReference type="InterPro" id="IPR011010">
    <property type="entry name" value="DNA_brk_join_enz"/>
</dbReference>
<dbReference type="Proteomes" id="UP001635816">
    <property type="component" value="Unassembled WGS sequence"/>
</dbReference>